<dbReference type="Proteomes" id="UP001219525">
    <property type="component" value="Unassembled WGS sequence"/>
</dbReference>
<feature type="domain" description="RRM" evidence="3">
    <location>
        <begin position="3"/>
        <end position="81"/>
    </location>
</feature>
<dbReference type="InterPro" id="IPR035979">
    <property type="entry name" value="RBD_domain_sf"/>
</dbReference>
<feature type="region of interest" description="Disordered" evidence="2">
    <location>
        <begin position="303"/>
        <end position="323"/>
    </location>
</feature>
<dbReference type="GO" id="GO:0003729">
    <property type="term" value="F:mRNA binding"/>
    <property type="evidence" value="ECO:0007669"/>
    <property type="project" value="TreeGrafter"/>
</dbReference>
<dbReference type="GO" id="GO:0005847">
    <property type="term" value="C:mRNA cleavage and polyadenylation specificity factor complex"/>
    <property type="evidence" value="ECO:0007669"/>
    <property type="project" value="TreeGrafter"/>
</dbReference>
<evidence type="ECO:0000256" key="1">
    <source>
        <dbReference type="PROSITE-ProRule" id="PRU00176"/>
    </source>
</evidence>
<feature type="region of interest" description="Disordered" evidence="2">
    <location>
        <begin position="93"/>
        <end position="122"/>
    </location>
</feature>
<dbReference type="PROSITE" id="PS50102">
    <property type="entry name" value="RRM"/>
    <property type="match status" value="1"/>
</dbReference>
<dbReference type="InterPro" id="IPR025742">
    <property type="entry name" value="CSTF2_hinge"/>
</dbReference>
<sequence length="384" mass="40751">MSKVVFVGNVPYNMGEEALIDVFKSVGQVVGFRLVFDRDTGKPKGYGFCEFADHETALSAVRNLNNTDVGGRPLRIDLADSDPFLEGKTTVRGEIMDGGAPGPSENRWRGQRDTDNRDRTGSFEGSEILAAIPPGKPLAPGDTAQDAITRAIAEHMSDGQLIEVLAQMKAFVITHPKQAHAFLSAHPQVGYAIFMGLITTNIVSADILQTMLKSSQGRTGSMPPPPPPQNFTQSSQGYGPPPSMHHAQPYPPPGPSRTPVQGVMPPPPAPMYGHPGMPPAPAPTPLPAPMSMPFYRAGMPPSMQPPQAPPMSMQPPQAQAPPPQQAAFLPLLQLLKNGGGDNPDAQTLYSIVLNLTPAQISDLPPAERATIESLASASLLASFG</sequence>
<reference evidence="4" key="1">
    <citation type="submission" date="2023-03" db="EMBL/GenBank/DDBJ databases">
        <title>Massive genome expansion in bonnet fungi (Mycena s.s.) driven by repeated elements and novel gene families across ecological guilds.</title>
        <authorList>
            <consortium name="Lawrence Berkeley National Laboratory"/>
            <person name="Harder C.B."/>
            <person name="Miyauchi S."/>
            <person name="Viragh M."/>
            <person name="Kuo A."/>
            <person name="Thoen E."/>
            <person name="Andreopoulos B."/>
            <person name="Lu D."/>
            <person name="Skrede I."/>
            <person name="Drula E."/>
            <person name="Henrissat B."/>
            <person name="Morin E."/>
            <person name="Kohler A."/>
            <person name="Barry K."/>
            <person name="LaButti K."/>
            <person name="Morin E."/>
            <person name="Salamov A."/>
            <person name="Lipzen A."/>
            <person name="Mereny Z."/>
            <person name="Hegedus B."/>
            <person name="Baldrian P."/>
            <person name="Stursova M."/>
            <person name="Weitz H."/>
            <person name="Taylor A."/>
            <person name="Grigoriev I.V."/>
            <person name="Nagy L.G."/>
            <person name="Martin F."/>
            <person name="Kauserud H."/>
        </authorList>
    </citation>
    <scope>NUCLEOTIDE SEQUENCE</scope>
    <source>
        <strain evidence="4">9144</strain>
    </source>
</reference>
<gene>
    <name evidence="4" type="ORF">GGX14DRAFT_605644</name>
</gene>
<evidence type="ECO:0000313" key="5">
    <source>
        <dbReference type="Proteomes" id="UP001219525"/>
    </source>
</evidence>
<accession>A0AAD6YEE0</accession>
<dbReference type="Gene3D" id="1.25.40.630">
    <property type="match status" value="1"/>
</dbReference>
<dbReference type="SUPFAM" id="SSF54928">
    <property type="entry name" value="RNA-binding domain, RBD"/>
    <property type="match status" value="1"/>
</dbReference>
<dbReference type="InterPro" id="IPR000504">
    <property type="entry name" value="RRM_dom"/>
</dbReference>
<dbReference type="Pfam" id="PF14327">
    <property type="entry name" value="CSTF2_hinge"/>
    <property type="match status" value="1"/>
</dbReference>
<feature type="compositionally biased region" description="Pro residues" evidence="2">
    <location>
        <begin position="239"/>
        <end position="256"/>
    </location>
</feature>
<dbReference type="Pfam" id="PF00076">
    <property type="entry name" value="RRM_1"/>
    <property type="match status" value="1"/>
</dbReference>
<dbReference type="EMBL" id="JARJCW010000015">
    <property type="protein sequence ID" value="KAJ7216641.1"/>
    <property type="molecule type" value="Genomic_DNA"/>
</dbReference>
<name>A0AAD6YEE0_9AGAR</name>
<keyword evidence="5" id="KW-1185">Reference proteome</keyword>
<dbReference type="InterPro" id="IPR038192">
    <property type="entry name" value="CSTF_C_sf"/>
</dbReference>
<feature type="region of interest" description="Disordered" evidence="2">
    <location>
        <begin position="214"/>
        <end position="278"/>
    </location>
</feature>
<evidence type="ECO:0000256" key="2">
    <source>
        <dbReference type="SAM" id="MobiDB-lite"/>
    </source>
</evidence>
<protein>
    <recommendedName>
        <fullName evidence="3">RRM domain-containing protein</fullName>
    </recommendedName>
</protein>
<keyword evidence="1" id="KW-0694">RNA-binding</keyword>
<dbReference type="InterPro" id="IPR012677">
    <property type="entry name" value="Nucleotide-bd_a/b_plait_sf"/>
</dbReference>
<dbReference type="AlphaFoldDB" id="A0AAD6YEE0"/>
<dbReference type="PANTHER" id="PTHR45735">
    <property type="entry name" value="CLEAVAGE STIMULATION FACTOR SUBUNIT 2"/>
    <property type="match status" value="1"/>
</dbReference>
<organism evidence="4 5">
    <name type="scientific">Mycena pura</name>
    <dbReference type="NCBI Taxonomy" id="153505"/>
    <lineage>
        <taxon>Eukaryota</taxon>
        <taxon>Fungi</taxon>
        <taxon>Dikarya</taxon>
        <taxon>Basidiomycota</taxon>
        <taxon>Agaricomycotina</taxon>
        <taxon>Agaricomycetes</taxon>
        <taxon>Agaricomycetidae</taxon>
        <taxon>Agaricales</taxon>
        <taxon>Marasmiineae</taxon>
        <taxon>Mycenaceae</taxon>
        <taxon>Mycena</taxon>
    </lineage>
</organism>
<evidence type="ECO:0000313" key="4">
    <source>
        <dbReference type="EMBL" id="KAJ7216641.1"/>
    </source>
</evidence>
<evidence type="ECO:0000259" key="3">
    <source>
        <dbReference type="PROSITE" id="PS50102"/>
    </source>
</evidence>
<dbReference type="CDD" id="cd12398">
    <property type="entry name" value="RRM_CSTF2_RNA15_like"/>
    <property type="match status" value="1"/>
</dbReference>
<feature type="compositionally biased region" description="Basic and acidic residues" evidence="2">
    <location>
        <begin position="106"/>
        <end position="121"/>
    </location>
</feature>
<proteinExistence type="predicted"/>
<dbReference type="SMART" id="SM00360">
    <property type="entry name" value="RRM"/>
    <property type="match status" value="1"/>
</dbReference>
<dbReference type="Gene3D" id="1.10.20.70">
    <property type="entry name" value="Transcription termination and cleavage factor, C-terminal domain"/>
    <property type="match status" value="1"/>
</dbReference>
<feature type="compositionally biased region" description="Pro residues" evidence="2">
    <location>
        <begin position="264"/>
        <end position="278"/>
    </location>
</feature>
<comment type="caution">
    <text evidence="4">The sequence shown here is derived from an EMBL/GenBank/DDBJ whole genome shotgun (WGS) entry which is preliminary data.</text>
</comment>
<dbReference type="PANTHER" id="PTHR45735:SF2">
    <property type="entry name" value="CLEAVAGE STIMULATION FACTOR SUBUNIT 2"/>
    <property type="match status" value="1"/>
</dbReference>
<dbReference type="Gene3D" id="3.30.70.330">
    <property type="match status" value="1"/>
</dbReference>